<proteinExistence type="inferred from homology"/>
<evidence type="ECO:0000313" key="5">
    <source>
        <dbReference type="Proteomes" id="UP001303760"/>
    </source>
</evidence>
<sequence length="246" mass="26800">MKLLLLLFSSLAAASPLNSLEPRQQATLCDQYGYWSGNGYEVNNNNWGRSAASSGSQCTYVDGSSSNGVQWHTTWTWNGGENNVKSYAYSGRQVARGRKIASIGSMQTSVSWSYSNTNIRANVAYDIFTAADPNHVNSSGDYELMIWLARYGNVYPIGSSVGTVNVAGRAWELWVGYNGAMKVFSFVAPSPINGFSANVKDFFNYLQNSQGYPANDQYLIVFQIGTEPFTGGPATLTVSQFSANIS</sequence>
<keyword evidence="5" id="KW-1185">Reference proteome</keyword>
<dbReference type="PANTHER" id="PTHR34002:SF10">
    <property type="entry name" value="PUTATIVE-RELATED"/>
    <property type="match status" value="1"/>
</dbReference>
<gene>
    <name evidence="4" type="ORF">C8A03DRAFT_35606</name>
</gene>
<dbReference type="InterPro" id="IPR013320">
    <property type="entry name" value="ConA-like_dom_sf"/>
</dbReference>
<keyword evidence="2" id="KW-0624">Polysaccharide degradation</keyword>
<dbReference type="Proteomes" id="UP001303760">
    <property type="component" value="Unassembled WGS sequence"/>
</dbReference>
<evidence type="ECO:0000256" key="2">
    <source>
        <dbReference type="RuleBase" id="RU361163"/>
    </source>
</evidence>
<reference evidence="4" key="2">
    <citation type="submission" date="2023-05" db="EMBL/GenBank/DDBJ databases">
        <authorList>
            <consortium name="Lawrence Berkeley National Laboratory"/>
            <person name="Steindorff A."/>
            <person name="Hensen N."/>
            <person name="Bonometti L."/>
            <person name="Westerberg I."/>
            <person name="Brannstrom I.O."/>
            <person name="Guillou S."/>
            <person name="Cros-Aarteil S."/>
            <person name="Calhoun S."/>
            <person name="Haridas S."/>
            <person name="Kuo A."/>
            <person name="Mondo S."/>
            <person name="Pangilinan J."/>
            <person name="Riley R."/>
            <person name="Labutti K."/>
            <person name="Andreopoulos B."/>
            <person name="Lipzen A."/>
            <person name="Chen C."/>
            <person name="Yanf M."/>
            <person name="Daum C."/>
            <person name="Ng V."/>
            <person name="Clum A."/>
            <person name="Ohm R."/>
            <person name="Martin F."/>
            <person name="Silar P."/>
            <person name="Natvig D."/>
            <person name="Lalanne C."/>
            <person name="Gautier V."/>
            <person name="Ament-Velasquez S.L."/>
            <person name="Kruys A."/>
            <person name="Hutchinson M.I."/>
            <person name="Powell A.J."/>
            <person name="Barry K."/>
            <person name="Miller A.N."/>
            <person name="Grigoriev I.V."/>
            <person name="Debuchy R."/>
            <person name="Gladieux P."/>
            <person name="Thoren M.H."/>
            <person name="Johannesson H."/>
        </authorList>
    </citation>
    <scope>NUCLEOTIDE SEQUENCE</scope>
    <source>
        <strain evidence="4">CBS 532.94</strain>
    </source>
</reference>
<feature type="signal peptide" evidence="3">
    <location>
        <begin position="1"/>
        <end position="19"/>
    </location>
</feature>
<protein>
    <submittedName>
        <fullName evidence="4">Glycoside hydrolase</fullName>
    </submittedName>
</protein>
<evidence type="ECO:0000256" key="3">
    <source>
        <dbReference type="SAM" id="SignalP"/>
    </source>
</evidence>
<organism evidence="4 5">
    <name type="scientific">Achaetomium macrosporum</name>
    <dbReference type="NCBI Taxonomy" id="79813"/>
    <lineage>
        <taxon>Eukaryota</taxon>
        <taxon>Fungi</taxon>
        <taxon>Dikarya</taxon>
        <taxon>Ascomycota</taxon>
        <taxon>Pezizomycotina</taxon>
        <taxon>Sordariomycetes</taxon>
        <taxon>Sordariomycetidae</taxon>
        <taxon>Sordariales</taxon>
        <taxon>Chaetomiaceae</taxon>
        <taxon>Achaetomium</taxon>
    </lineage>
</organism>
<dbReference type="InterPro" id="IPR002594">
    <property type="entry name" value="GH12"/>
</dbReference>
<dbReference type="Pfam" id="PF01670">
    <property type="entry name" value="Glyco_hydro_12"/>
    <property type="match status" value="1"/>
</dbReference>
<dbReference type="SUPFAM" id="SSF49899">
    <property type="entry name" value="Concanavalin A-like lectins/glucanases"/>
    <property type="match status" value="1"/>
</dbReference>
<keyword evidence="2 4" id="KW-0378">Hydrolase</keyword>
<feature type="chain" id="PRO_5042863794" evidence="3">
    <location>
        <begin position="20"/>
        <end position="246"/>
    </location>
</feature>
<dbReference type="InterPro" id="IPR013319">
    <property type="entry name" value="GH11/12"/>
</dbReference>
<comment type="similarity">
    <text evidence="1 2">Belongs to the glycosyl hydrolase 12 (cellulase H) family.</text>
</comment>
<dbReference type="Gene3D" id="2.60.120.180">
    <property type="match status" value="1"/>
</dbReference>
<evidence type="ECO:0000313" key="4">
    <source>
        <dbReference type="EMBL" id="KAK4236496.1"/>
    </source>
</evidence>
<dbReference type="PANTHER" id="PTHR34002">
    <property type="entry name" value="BLR1656 PROTEIN"/>
    <property type="match status" value="1"/>
</dbReference>
<dbReference type="AlphaFoldDB" id="A0AAN7C6U0"/>
<dbReference type="GO" id="GO:0008810">
    <property type="term" value="F:cellulase activity"/>
    <property type="evidence" value="ECO:0007669"/>
    <property type="project" value="InterPro"/>
</dbReference>
<evidence type="ECO:0000256" key="1">
    <source>
        <dbReference type="ARBA" id="ARBA00005519"/>
    </source>
</evidence>
<keyword evidence="3" id="KW-0732">Signal</keyword>
<comment type="caution">
    <text evidence="4">The sequence shown here is derived from an EMBL/GenBank/DDBJ whole genome shotgun (WGS) entry which is preliminary data.</text>
</comment>
<name>A0AAN7C6U0_9PEZI</name>
<keyword evidence="2" id="KW-0326">Glycosidase</keyword>
<dbReference type="GO" id="GO:0000272">
    <property type="term" value="P:polysaccharide catabolic process"/>
    <property type="evidence" value="ECO:0007669"/>
    <property type="project" value="UniProtKB-KW"/>
</dbReference>
<dbReference type="EMBL" id="MU860189">
    <property type="protein sequence ID" value="KAK4236496.1"/>
    <property type="molecule type" value="Genomic_DNA"/>
</dbReference>
<accession>A0AAN7C6U0</accession>
<keyword evidence="2" id="KW-0119">Carbohydrate metabolism</keyword>
<reference evidence="4" key="1">
    <citation type="journal article" date="2023" name="Mol. Phylogenet. Evol.">
        <title>Genome-scale phylogeny and comparative genomics of the fungal order Sordariales.</title>
        <authorList>
            <person name="Hensen N."/>
            <person name="Bonometti L."/>
            <person name="Westerberg I."/>
            <person name="Brannstrom I.O."/>
            <person name="Guillou S."/>
            <person name="Cros-Aarteil S."/>
            <person name="Calhoun S."/>
            <person name="Haridas S."/>
            <person name="Kuo A."/>
            <person name="Mondo S."/>
            <person name="Pangilinan J."/>
            <person name="Riley R."/>
            <person name="LaButti K."/>
            <person name="Andreopoulos B."/>
            <person name="Lipzen A."/>
            <person name="Chen C."/>
            <person name="Yan M."/>
            <person name="Daum C."/>
            <person name="Ng V."/>
            <person name="Clum A."/>
            <person name="Steindorff A."/>
            <person name="Ohm R.A."/>
            <person name="Martin F."/>
            <person name="Silar P."/>
            <person name="Natvig D.O."/>
            <person name="Lalanne C."/>
            <person name="Gautier V."/>
            <person name="Ament-Velasquez S.L."/>
            <person name="Kruys A."/>
            <person name="Hutchinson M.I."/>
            <person name="Powell A.J."/>
            <person name="Barry K."/>
            <person name="Miller A.N."/>
            <person name="Grigoriev I.V."/>
            <person name="Debuchy R."/>
            <person name="Gladieux P."/>
            <person name="Hiltunen Thoren M."/>
            <person name="Johannesson H."/>
        </authorList>
    </citation>
    <scope>NUCLEOTIDE SEQUENCE</scope>
    <source>
        <strain evidence="4">CBS 532.94</strain>
    </source>
</reference>